<protein>
    <submittedName>
        <fullName evidence="2">VOC family protein</fullName>
    </submittedName>
</protein>
<feature type="domain" description="Glyoxalase-like" evidence="1">
    <location>
        <begin position="132"/>
        <end position="237"/>
    </location>
</feature>
<dbReference type="PANTHER" id="PTHR35908:SF1">
    <property type="entry name" value="CONSERVED PROTEIN"/>
    <property type="match status" value="1"/>
</dbReference>
<dbReference type="InterPro" id="IPR029068">
    <property type="entry name" value="Glyas_Bleomycin-R_OHBP_Dase"/>
</dbReference>
<gene>
    <name evidence="2" type="ORF">SHK19_04655</name>
</gene>
<dbReference type="Gene3D" id="3.10.180.10">
    <property type="entry name" value="2,3-Dihydroxybiphenyl 1,2-Dioxygenase, domain 1"/>
    <property type="match status" value="2"/>
</dbReference>
<sequence>MPPTWITAFLDFAPDGFDDGVRFWSALTEYDVSSRRGDADEFATLVPGDGAAFLRVQRLETGADRIHLDLHVEAPRAAADDAIDLGATEVADHGYVVLRSPGGFTFCFVPHRASTRPGPTAWPDGHSSLLDQVCLDIPASSYERESEFWRDLTGWEERASSVSTEFHSLLRPEGHPLRLLLQRLGEQTGDVRAHLDWATTDRSAETARHVGRGAAVVAVHEGWTVLADPNGRVYCITDRKPATGLPG</sequence>
<dbReference type="SUPFAM" id="SSF54593">
    <property type="entry name" value="Glyoxalase/Bleomycin resistance protein/Dihydroxybiphenyl dioxygenase"/>
    <property type="match status" value="1"/>
</dbReference>
<dbReference type="InterPro" id="IPR041581">
    <property type="entry name" value="Glyoxalase_6"/>
</dbReference>
<dbReference type="Pfam" id="PF18029">
    <property type="entry name" value="Glyoxalase_6"/>
    <property type="match status" value="2"/>
</dbReference>
<evidence type="ECO:0000313" key="3">
    <source>
        <dbReference type="Proteomes" id="UP001327225"/>
    </source>
</evidence>
<keyword evidence="3" id="KW-1185">Reference proteome</keyword>
<feature type="domain" description="Glyoxalase-like" evidence="1">
    <location>
        <begin position="16"/>
        <end position="109"/>
    </location>
</feature>
<reference evidence="3" key="1">
    <citation type="submission" date="2023-12" db="EMBL/GenBank/DDBJ databases">
        <title>Novel species in genus Nocardioides.</title>
        <authorList>
            <person name="Zhou H."/>
        </authorList>
    </citation>
    <scope>NUCLEOTIDE SEQUENCE [LARGE SCALE GENOMIC DNA]</scope>
    <source>
        <strain evidence="3">HM61</strain>
    </source>
</reference>
<dbReference type="CDD" id="cd06587">
    <property type="entry name" value="VOC"/>
    <property type="match status" value="1"/>
</dbReference>
<accession>A0ABZ0ZT90</accession>
<evidence type="ECO:0000313" key="2">
    <source>
        <dbReference type="EMBL" id="WQQ27523.1"/>
    </source>
</evidence>
<name>A0ABZ0ZT90_9ACTN</name>
<dbReference type="PANTHER" id="PTHR35908">
    <property type="entry name" value="HYPOTHETICAL FUSION PROTEIN"/>
    <property type="match status" value="1"/>
</dbReference>
<dbReference type="EMBL" id="CP141059">
    <property type="protein sequence ID" value="WQQ27523.1"/>
    <property type="molecule type" value="Genomic_DNA"/>
</dbReference>
<organism evidence="2 3">
    <name type="scientific">Nocardioides bizhenqiangii</name>
    <dbReference type="NCBI Taxonomy" id="3095076"/>
    <lineage>
        <taxon>Bacteria</taxon>
        <taxon>Bacillati</taxon>
        <taxon>Actinomycetota</taxon>
        <taxon>Actinomycetes</taxon>
        <taxon>Propionibacteriales</taxon>
        <taxon>Nocardioidaceae</taxon>
        <taxon>Nocardioides</taxon>
    </lineage>
</organism>
<dbReference type="RefSeq" id="WP_322456670.1">
    <property type="nucleotide sequence ID" value="NZ_CP141059.1"/>
</dbReference>
<proteinExistence type="predicted"/>
<evidence type="ECO:0000259" key="1">
    <source>
        <dbReference type="Pfam" id="PF18029"/>
    </source>
</evidence>
<dbReference type="Proteomes" id="UP001327225">
    <property type="component" value="Chromosome"/>
</dbReference>